<name>A0A5C3NJA3_9AGAM</name>
<dbReference type="GO" id="GO:0003676">
    <property type="term" value="F:nucleic acid binding"/>
    <property type="evidence" value="ECO:0007669"/>
    <property type="project" value="InterPro"/>
</dbReference>
<dbReference type="GO" id="GO:0006364">
    <property type="term" value="P:rRNA processing"/>
    <property type="evidence" value="ECO:0007669"/>
    <property type="project" value="UniProtKB-KW"/>
</dbReference>
<keyword evidence="2" id="KW-0540">Nuclease</keyword>
<evidence type="ECO:0000256" key="5">
    <source>
        <dbReference type="ARBA" id="ARBA00025599"/>
    </source>
</evidence>
<comment type="function">
    <text evidence="5">Exoribonuclease involved in ribosome biosynthesis. Involved in the processing of ITS1, the internal transcribed spacer localized between the 18S and 5.8S rRNAs.</text>
</comment>
<dbReference type="PANTHER" id="PTHR12801">
    <property type="entry name" value="RNA EXONUCLEASE REXO1 / RECO3 FAMILY MEMBER-RELATED"/>
    <property type="match status" value="1"/>
</dbReference>
<dbReference type="EMBL" id="ML213503">
    <property type="protein sequence ID" value="TFK57483.1"/>
    <property type="molecule type" value="Genomic_DNA"/>
</dbReference>
<accession>A0A5C3NJA3</accession>
<dbReference type="InterPro" id="IPR013520">
    <property type="entry name" value="Ribonucl_H"/>
</dbReference>
<evidence type="ECO:0000256" key="2">
    <source>
        <dbReference type="ARBA" id="ARBA00022722"/>
    </source>
</evidence>
<keyword evidence="1" id="KW-0698">rRNA processing</keyword>
<evidence type="ECO:0000256" key="4">
    <source>
        <dbReference type="ARBA" id="ARBA00022839"/>
    </source>
</evidence>
<dbReference type="InterPro" id="IPR012337">
    <property type="entry name" value="RNaseH-like_sf"/>
</dbReference>
<dbReference type="STRING" id="5364.A0A5C3NJA3"/>
<gene>
    <name evidence="7" type="ORF">OE88DRAFT_139281</name>
</gene>
<organism evidence="7 8">
    <name type="scientific">Heliocybe sulcata</name>
    <dbReference type="NCBI Taxonomy" id="5364"/>
    <lineage>
        <taxon>Eukaryota</taxon>
        <taxon>Fungi</taxon>
        <taxon>Dikarya</taxon>
        <taxon>Basidiomycota</taxon>
        <taxon>Agaricomycotina</taxon>
        <taxon>Agaricomycetes</taxon>
        <taxon>Gloeophyllales</taxon>
        <taxon>Gloeophyllaceae</taxon>
        <taxon>Heliocybe</taxon>
    </lineage>
</organism>
<dbReference type="Pfam" id="PF00929">
    <property type="entry name" value="RNase_T"/>
    <property type="match status" value="1"/>
</dbReference>
<protein>
    <recommendedName>
        <fullName evidence="6">Exonuclease domain-containing protein</fullName>
    </recommendedName>
</protein>
<sequence length="268" mass="30451">MSRTLQSSLFSTRDMYHSSGGQYQMNGGAGPSNIPLGQYTYRGLPAQDYEYDYVPSDYVQQPPLLMHNLVTPTYRQPRAHPPASIERYLAVSVQNVFVGTRIPMVARVSMADYRGNIVLDTFVRPIQPVTDYRTGETGLYPAHLANGRSFYEVQREIATVIREKILIGYCLWDFLSVIGTSHPAIDTRDVALFLPFRQTLRSKKMLTLPTLVDRLMARNIGAAYEDPLENARATLDLFRSCEELWEDMIKSGNWPCSLPPSIYARHFT</sequence>
<feature type="domain" description="Exonuclease" evidence="6">
    <location>
        <begin position="87"/>
        <end position="247"/>
    </location>
</feature>
<evidence type="ECO:0000256" key="3">
    <source>
        <dbReference type="ARBA" id="ARBA00022801"/>
    </source>
</evidence>
<evidence type="ECO:0000259" key="6">
    <source>
        <dbReference type="SMART" id="SM00479"/>
    </source>
</evidence>
<dbReference type="InterPro" id="IPR036397">
    <property type="entry name" value="RNaseH_sf"/>
</dbReference>
<dbReference type="OrthoDB" id="8191639at2759"/>
<keyword evidence="4" id="KW-0269">Exonuclease</keyword>
<dbReference type="GO" id="GO:0004527">
    <property type="term" value="F:exonuclease activity"/>
    <property type="evidence" value="ECO:0007669"/>
    <property type="project" value="UniProtKB-KW"/>
</dbReference>
<evidence type="ECO:0000313" key="8">
    <source>
        <dbReference type="Proteomes" id="UP000305948"/>
    </source>
</evidence>
<dbReference type="Proteomes" id="UP000305948">
    <property type="component" value="Unassembled WGS sequence"/>
</dbReference>
<reference evidence="7 8" key="1">
    <citation type="journal article" date="2019" name="Nat. Ecol. Evol.">
        <title>Megaphylogeny resolves global patterns of mushroom evolution.</title>
        <authorList>
            <person name="Varga T."/>
            <person name="Krizsan K."/>
            <person name="Foldi C."/>
            <person name="Dima B."/>
            <person name="Sanchez-Garcia M."/>
            <person name="Sanchez-Ramirez S."/>
            <person name="Szollosi G.J."/>
            <person name="Szarkandi J.G."/>
            <person name="Papp V."/>
            <person name="Albert L."/>
            <person name="Andreopoulos W."/>
            <person name="Angelini C."/>
            <person name="Antonin V."/>
            <person name="Barry K.W."/>
            <person name="Bougher N.L."/>
            <person name="Buchanan P."/>
            <person name="Buyck B."/>
            <person name="Bense V."/>
            <person name="Catcheside P."/>
            <person name="Chovatia M."/>
            <person name="Cooper J."/>
            <person name="Damon W."/>
            <person name="Desjardin D."/>
            <person name="Finy P."/>
            <person name="Geml J."/>
            <person name="Haridas S."/>
            <person name="Hughes K."/>
            <person name="Justo A."/>
            <person name="Karasinski D."/>
            <person name="Kautmanova I."/>
            <person name="Kiss B."/>
            <person name="Kocsube S."/>
            <person name="Kotiranta H."/>
            <person name="LaButti K.M."/>
            <person name="Lechner B.E."/>
            <person name="Liimatainen K."/>
            <person name="Lipzen A."/>
            <person name="Lukacs Z."/>
            <person name="Mihaltcheva S."/>
            <person name="Morgado L.N."/>
            <person name="Niskanen T."/>
            <person name="Noordeloos M.E."/>
            <person name="Ohm R.A."/>
            <person name="Ortiz-Santana B."/>
            <person name="Ovrebo C."/>
            <person name="Racz N."/>
            <person name="Riley R."/>
            <person name="Savchenko A."/>
            <person name="Shiryaev A."/>
            <person name="Soop K."/>
            <person name="Spirin V."/>
            <person name="Szebenyi C."/>
            <person name="Tomsovsky M."/>
            <person name="Tulloss R.E."/>
            <person name="Uehling J."/>
            <person name="Grigoriev I.V."/>
            <person name="Vagvolgyi C."/>
            <person name="Papp T."/>
            <person name="Martin F.M."/>
            <person name="Miettinen O."/>
            <person name="Hibbett D.S."/>
            <person name="Nagy L.G."/>
        </authorList>
    </citation>
    <scope>NUCLEOTIDE SEQUENCE [LARGE SCALE GENOMIC DNA]</scope>
    <source>
        <strain evidence="7 8">OMC1185</strain>
    </source>
</reference>
<dbReference type="Gene3D" id="3.30.420.10">
    <property type="entry name" value="Ribonuclease H-like superfamily/Ribonuclease H"/>
    <property type="match status" value="1"/>
</dbReference>
<dbReference type="SMART" id="SM00479">
    <property type="entry name" value="EXOIII"/>
    <property type="match status" value="1"/>
</dbReference>
<dbReference type="GO" id="GO:0005634">
    <property type="term" value="C:nucleus"/>
    <property type="evidence" value="ECO:0007669"/>
    <property type="project" value="TreeGrafter"/>
</dbReference>
<dbReference type="PANTHER" id="PTHR12801:SF45">
    <property type="entry name" value="RNA EXONUCLEASE 4"/>
    <property type="match status" value="1"/>
</dbReference>
<keyword evidence="3" id="KW-0378">Hydrolase</keyword>
<dbReference type="InterPro" id="IPR047021">
    <property type="entry name" value="REXO1/3/4-like"/>
</dbReference>
<evidence type="ECO:0000313" key="7">
    <source>
        <dbReference type="EMBL" id="TFK57483.1"/>
    </source>
</evidence>
<keyword evidence="8" id="KW-1185">Reference proteome</keyword>
<dbReference type="SUPFAM" id="SSF53098">
    <property type="entry name" value="Ribonuclease H-like"/>
    <property type="match status" value="1"/>
</dbReference>
<evidence type="ECO:0000256" key="1">
    <source>
        <dbReference type="ARBA" id="ARBA00022552"/>
    </source>
</evidence>
<proteinExistence type="predicted"/>
<dbReference type="AlphaFoldDB" id="A0A5C3NJA3"/>